<proteinExistence type="predicted"/>
<gene>
    <name evidence="1" type="ORF">EURHEDRAFT_192016</name>
</gene>
<evidence type="ECO:0000313" key="1">
    <source>
        <dbReference type="EMBL" id="EYE92381.1"/>
    </source>
</evidence>
<keyword evidence="2" id="KW-1185">Reference proteome</keyword>
<dbReference type="RefSeq" id="XP_040636069.1">
    <property type="nucleotide sequence ID" value="XM_040777912.1"/>
</dbReference>
<evidence type="ECO:0000313" key="2">
    <source>
        <dbReference type="Proteomes" id="UP000019804"/>
    </source>
</evidence>
<protein>
    <submittedName>
        <fullName evidence="1">Uncharacterized protein</fullName>
    </submittedName>
</protein>
<dbReference type="EMBL" id="KK088437">
    <property type="protein sequence ID" value="EYE92381.1"/>
    <property type="molecule type" value="Genomic_DNA"/>
</dbReference>
<sequence>MYLSPQGQLLNTAFCLCECIFASVSDGSDHLQGHLKRKKKKFFFFKRRNAGDRMLWWRKTSTAEKNNSPRIGAATFPPPLPLSLLLYPSPLGFPSLFRDRMLKRGLIRFPC</sequence>
<dbReference type="GeneID" id="63693036"/>
<accession>A0A017S696</accession>
<dbReference type="HOGENOM" id="CLU_2157845_0_0_1"/>
<dbReference type="Proteomes" id="UP000019804">
    <property type="component" value="Unassembled WGS sequence"/>
</dbReference>
<reference evidence="2" key="1">
    <citation type="journal article" date="2014" name="Nat. Commun.">
        <title>Genomic adaptations of the halophilic Dead Sea filamentous fungus Eurotium rubrum.</title>
        <authorList>
            <person name="Kis-Papo T."/>
            <person name="Weig A.R."/>
            <person name="Riley R."/>
            <person name="Persoh D."/>
            <person name="Salamov A."/>
            <person name="Sun H."/>
            <person name="Lipzen A."/>
            <person name="Wasser S.P."/>
            <person name="Rambold G."/>
            <person name="Grigoriev I.V."/>
            <person name="Nevo E."/>
        </authorList>
    </citation>
    <scope>NUCLEOTIDE SEQUENCE [LARGE SCALE GENOMIC DNA]</scope>
    <source>
        <strain evidence="2">CBS 135680</strain>
    </source>
</reference>
<name>A0A017S696_ASPRC</name>
<dbReference type="AlphaFoldDB" id="A0A017S696"/>
<organism evidence="1 2">
    <name type="scientific">Aspergillus ruber (strain CBS 135680)</name>
    <dbReference type="NCBI Taxonomy" id="1388766"/>
    <lineage>
        <taxon>Eukaryota</taxon>
        <taxon>Fungi</taxon>
        <taxon>Dikarya</taxon>
        <taxon>Ascomycota</taxon>
        <taxon>Pezizomycotina</taxon>
        <taxon>Eurotiomycetes</taxon>
        <taxon>Eurotiomycetidae</taxon>
        <taxon>Eurotiales</taxon>
        <taxon>Aspergillaceae</taxon>
        <taxon>Aspergillus</taxon>
        <taxon>Aspergillus subgen. Aspergillus</taxon>
    </lineage>
</organism>